<dbReference type="AlphaFoldDB" id="A0A8H5F244"/>
<gene>
    <name evidence="1" type="ORF">D9611_010823</name>
</gene>
<evidence type="ECO:0000313" key="2">
    <source>
        <dbReference type="Proteomes" id="UP000541558"/>
    </source>
</evidence>
<evidence type="ECO:0000313" key="1">
    <source>
        <dbReference type="EMBL" id="KAF5320533.1"/>
    </source>
</evidence>
<sequence>MSKPAYVSRREAAYKGLKAKARKEQTTYDQAVMNANVPHWQYFQVQQHHGYKTQKIRGNVSNGREADAYINNRGRVAKMKEVCLDDGLEDYDYPRDFGFNPGKRSEEPMTISLADVKIRVAKPKGIRKEYDWVDSVRPVIAIDDDLKSVFSEDDWEELYAEQQAYDRKSYSTVTSGGG</sequence>
<protein>
    <submittedName>
        <fullName evidence="1">Uncharacterized protein</fullName>
    </submittedName>
</protein>
<dbReference type="OrthoDB" id="630188at2759"/>
<keyword evidence="2" id="KW-1185">Reference proteome</keyword>
<name>A0A8H5F244_9AGAR</name>
<dbReference type="EMBL" id="JAACJK010000169">
    <property type="protein sequence ID" value="KAF5320533.1"/>
    <property type="molecule type" value="Genomic_DNA"/>
</dbReference>
<reference evidence="1 2" key="1">
    <citation type="journal article" date="2020" name="ISME J.">
        <title>Uncovering the hidden diversity of litter-decomposition mechanisms in mushroom-forming fungi.</title>
        <authorList>
            <person name="Floudas D."/>
            <person name="Bentzer J."/>
            <person name="Ahren D."/>
            <person name="Johansson T."/>
            <person name="Persson P."/>
            <person name="Tunlid A."/>
        </authorList>
    </citation>
    <scope>NUCLEOTIDE SEQUENCE [LARGE SCALE GENOMIC DNA]</scope>
    <source>
        <strain evidence="1 2">CBS 175.51</strain>
    </source>
</reference>
<accession>A0A8H5F244</accession>
<organism evidence="1 2">
    <name type="scientific">Ephemerocybe angulata</name>
    <dbReference type="NCBI Taxonomy" id="980116"/>
    <lineage>
        <taxon>Eukaryota</taxon>
        <taxon>Fungi</taxon>
        <taxon>Dikarya</taxon>
        <taxon>Basidiomycota</taxon>
        <taxon>Agaricomycotina</taxon>
        <taxon>Agaricomycetes</taxon>
        <taxon>Agaricomycetidae</taxon>
        <taxon>Agaricales</taxon>
        <taxon>Agaricineae</taxon>
        <taxon>Psathyrellaceae</taxon>
        <taxon>Ephemerocybe</taxon>
    </lineage>
</organism>
<comment type="caution">
    <text evidence="1">The sequence shown here is derived from an EMBL/GenBank/DDBJ whole genome shotgun (WGS) entry which is preliminary data.</text>
</comment>
<proteinExistence type="predicted"/>
<dbReference type="Proteomes" id="UP000541558">
    <property type="component" value="Unassembled WGS sequence"/>
</dbReference>